<name>A0A1J5B8P7_9BACT</name>
<protein>
    <recommendedName>
        <fullName evidence="3">HicB-like antitoxin of toxin-antitoxin system domain-containing protein</fullName>
    </recommendedName>
</protein>
<gene>
    <name evidence="1" type="ORF">AUK18_02270</name>
</gene>
<dbReference type="Gene3D" id="3.30.160.250">
    <property type="match status" value="1"/>
</dbReference>
<accession>A0A1J5B8P7</accession>
<evidence type="ECO:0000313" key="1">
    <source>
        <dbReference type="EMBL" id="OIP03328.1"/>
    </source>
</evidence>
<dbReference type="InterPro" id="IPR035069">
    <property type="entry name" value="TTHA1013/TTHA0281-like"/>
</dbReference>
<reference evidence="1 2" key="1">
    <citation type="journal article" date="2016" name="Environ. Microbiol.">
        <title>Genomic resolution of a cold subsurface aquifer community provides metabolic insights for novel microbes adapted to high CO concentrations.</title>
        <authorList>
            <person name="Probst A.J."/>
            <person name="Castelle C.J."/>
            <person name="Singh A."/>
            <person name="Brown C.T."/>
            <person name="Anantharaman K."/>
            <person name="Sharon I."/>
            <person name="Hug L.A."/>
            <person name="Burstein D."/>
            <person name="Emerson J.B."/>
            <person name="Thomas B.C."/>
            <person name="Banfield J.F."/>
        </authorList>
    </citation>
    <scope>NUCLEOTIDE SEQUENCE [LARGE SCALE GENOMIC DNA]</scope>
    <source>
        <strain evidence="1">CG2_30_44_31</strain>
    </source>
</reference>
<sequence length="73" mass="8265">MAHQKTVLDYRVILKPDKHSGSDKPCYSAFCPTLGLVDDGDTPEEALKNIKNTIRFHLQCLQQENKDIPADRP</sequence>
<organism evidence="1 2">
    <name type="scientific">Candidatus Beckwithbacteria bacterium CG2_30_44_31</name>
    <dbReference type="NCBI Taxonomy" id="1805035"/>
    <lineage>
        <taxon>Bacteria</taxon>
        <taxon>Candidatus Beckwithiibacteriota</taxon>
    </lineage>
</organism>
<proteinExistence type="predicted"/>
<comment type="caution">
    <text evidence="1">The sequence shown here is derived from an EMBL/GenBank/DDBJ whole genome shotgun (WGS) entry which is preliminary data.</text>
</comment>
<dbReference type="SUPFAM" id="SSF143100">
    <property type="entry name" value="TTHA1013/TTHA0281-like"/>
    <property type="match status" value="1"/>
</dbReference>
<evidence type="ECO:0008006" key="3">
    <source>
        <dbReference type="Google" id="ProtNLM"/>
    </source>
</evidence>
<evidence type="ECO:0000313" key="2">
    <source>
        <dbReference type="Proteomes" id="UP000183605"/>
    </source>
</evidence>
<dbReference type="Proteomes" id="UP000183605">
    <property type="component" value="Unassembled WGS sequence"/>
</dbReference>
<dbReference type="EMBL" id="MNXQ01000042">
    <property type="protein sequence ID" value="OIP03328.1"/>
    <property type="molecule type" value="Genomic_DNA"/>
</dbReference>
<dbReference type="AlphaFoldDB" id="A0A1J5B8P7"/>